<dbReference type="PANTHER" id="PTHR45532">
    <property type="entry name" value="WD REPEAT-CONTAINING PROTEIN 97"/>
    <property type="match status" value="1"/>
</dbReference>
<dbReference type="STRING" id="75743.A0A401Q0L3"/>
<reference evidence="1 2" key="1">
    <citation type="journal article" date="2018" name="Nat. Ecol. Evol.">
        <title>Shark genomes provide insights into elasmobranch evolution and the origin of vertebrates.</title>
        <authorList>
            <person name="Hara Y"/>
            <person name="Yamaguchi K"/>
            <person name="Onimaru K"/>
            <person name="Kadota M"/>
            <person name="Koyanagi M"/>
            <person name="Keeley SD"/>
            <person name="Tatsumi K"/>
            <person name="Tanaka K"/>
            <person name="Motone F"/>
            <person name="Kageyama Y"/>
            <person name="Nozu R"/>
            <person name="Adachi N"/>
            <person name="Nishimura O"/>
            <person name="Nakagawa R"/>
            <person name="Tanegashima C"/>
            <person name="Kiyatake I"/>
            <person name="Matsumoto R"/>
            <person name="Murakumo K"/>
            <person name="Nishida K"/>
            <person name="Terakita A"/>
            <person name="Kuratani S"/>
            <person name="Sato K"/>
            <person name="Hyodo S Kuraku.S."/>
        </authorList>
    </citation>
    <scope>NUCLEOTIDE SEQUENCE [LARGE SCALE GENOMIC DNA]</scope>
</reference>
<dbReference type="PANTHER" id="PTHR45532:SF3">
    <property type="match status" value="1"/>
</dbReference>
<proteinExistence type="predicted"/>
<evidence type="ECO:0000313" key="2">
    <source>
        <dbReference type="Proteomes" id="UP000288216"/>
    </source>
</evidence>
<dbReference type="EMBL" id="BFAA01017193">
    <property type="protein sequence ID" value="GCB78959.1"/>
    <property type="molecule type" value="Genomic_DNA"/>
</dbReference>
<protein>
    <submittedName>
        <fullName evidence="1">Uncharacterized protein</fullName>
    </submittedName>
</protein>
<keyword evidence="2" id="KW-1185">Reference proteome</keyword>
<dbReference type="OrthoDB" id="6262491at2759"/>
<feature type="non-terminal residue" evidence="1">
    <location>
        <position position="1"/>
    </location>
</feature>
<name>A0A401Q0L3_SCYTO</name>
<gene>
    <name evidence="1" type="ORF">scyTo_0020731</name>
</gene>
<accession>A0A401Q0L3</accession>
<dbReference type="AlphaFoldDB" id="A0A401Q0L3"/>
<comment type="caution">
    <text evidence="1">The sequence shown here is derived from an EMBL/GenBank/DDBJ whole genome shotgun (WGS) entry which is preliminary data.</text>
</comment>
<evidence type="ECO:0000313" key="1">
    <source>
        <dbReference type="EMBL" id="GCB78959.1"/>
    </source>
</evidence>
<organism evidence="1 2">
    <name type="scientific">Scyliorhinus torazame</name>
    <name type="common">Cloudy catshark</name>
    <name type="synonym">Catulus torazame</name>
    <dbReference type="NCBI Taxonomy" id="75743"/>
    <lineage>
        <taxon>Eukaryota</taxon>
        <taxon>Metazoa</taxon>
        <taxon>Chordata</taxon>
        <taxon>Craniata</taxon>
        <taxon>Vertebrata</taxon>
        <taxon>Chondrichthyes</taxon>
        <taxon>Elasmobranchii</taxon>
        <taxon>Galeomorphii</taxon>
        <taxon>Galeoidea</taxon>
        <taxon>Carcharhiniformes</taxon>
        <taxon>Scyliorhinidae</taxon>
        <taxon>Scyliorhinus</taxon>
    </lineage>
</organism>
<feature type="non-terminal residue" evidence="1">
    <location>
        <position position="114"/>
    </location>
</feature>
<sequence length="114" mass="13018">VYNKDFCETFTVLNLDLKLVKSIIFNPEIDELITGGVGGVKFWKYKMNQKSNSKVVAMSNYELYLRADYPHMGGNWVTKVELDVATQQVFCCSVQALFCYDTEGKLLLEIPNPH</sequence>
<dbReference type="Proteomes" id="UP000288216">
    <property type="component" value="Unassembled WGS sequence"/>
</dbReference>